<accession>A0A0K0Y851</accession>
<sequence>MKNGRLIAVVGPSGVGKDSVMEGLAAADPSLHLVRRTITRAPELGGEDYDAVSVAEFEDMAARGNFAVHWGAHDLQYGIPVSIQTVLAGGQDCLANFSRTALAAGDAAFAHFCVLNITARPETLAARLAARGRESDAQIAKRLAQASKPLPSELKVMTVSNDGALDATIAQALSLLQSVRA</sequence>
<dbReference type="SMART" id="SM00072">
    <property type="entry name" value="GuKc"/>
    <property type="match status" value="1"/>
</dbReference>
<dbReference type="InterPro" id="IPR008145">
    <property type="entry name" value="GK/Ca_channel_bsu"/>
</dbReference>
<keyword evidence="8" id="KW-1185">Reference proteome</keyword>
<keyword evidence="5 6" id="KW-0067">ATP-binding</keyword>
<dbReference type="KEGG" id="otm:OSB_25110"/>
<evidence type="ECO:0000256" key="2">
    <source>
        <dbReference type="ARBA" id="ARBA00005069"/>
    </source>
</evidence>
<dbReference type="Pfam" id="PF00625">
    <property type="entry name" value="Guanylate_kin"/>
    <property type="match status" value="1"/>
</dbReference>
<dbReference type="InterPro" id="IPR008144">
    <property type="entry name" value="Guanylate_kin-like_dom"/>
</dbReference>
<evidence type="ECO:0000256" key="4">
    <source>
        <dbReference type="ARBA" id="ARBA00022741"/>
    </source>
</evidence>
<dbReference type="EC" id="2.7.4.23" evidence="6"/>
<dbReference type="AlphaFoldDB" id="A0A0K0Y851"/>
<evidence type="ECO:0000313" key="8">
    <source>
        <dbReference type="Proteomes" id="UP000067444"/>
    </source>
</evidence>
<evidence type="ECO:0000313" key="7">
    <source>
        <dbReference type="EMBL" id="AKS47042.1"/>
    </source>
</evidence>
<gene>
    <name evidence="6 7" type="primary">phnN</name>
    <name evidence="7" type="ORF">OSB_25110</name>
</gene>
<evidence type="ECO:0000256" key="5">
    <source>
        <dbReference type="ARBA" id="ARBA00022840"/>
    </source>
</evidence>
<dbReference type="UniPathway" id="UPA00087">
    <property type="reaction ID" value="UER00175"/>
</dbReference>
<dbReference type="PANTHER" id="PTHR23117">
    <property type="entry name" value="GUANYLATE KINASE-RELATED"/>
    <property type="match status" value="1"/>
</dbReference>
<dbReference type="EMBL" id="CP012160">
    <property type="protein sequence ID" value="AKS47042.1"/>
    <property type="molecule type" value="Genomic_DNA"/>
</dbReference>
<keyword evidence="3 6" id="KW-0808">Transferase</keyword>
<dbReference type="PANTHER" id="PTHR23117:SF8">
    <property type="entry name" value="RIBOSE 1,5-BISPHOSPHATE PHOSPHOKINASE PHNN"/>
    <property type="match status" value="1"/>
</dbReference>
<comment type="catalytic activity">
    <reaction evidence="1 6">
        <text>alpha-D-ribose 1,5-bisphosphate + ATP = 5-phospho-alpha-D-ribose 1-diphosphate + ADP</text>
        <dbReference type="Rhea" id="RHEA:20109"/>
        <dbReference type="ChEBI" id="CHEBI:30616"/>
        <dbReference type="ChEBI" id="CHEBI:58017"/>
        <dbReference type="ChEBI" id="CHEBI:68688"/>
        <dbReference type="ChEBI" id="CHEBI:456216"/>
        <dbReference type="EC" id="2.7.4.23"/>
    </reaction>
</comment>
<dbReference type="GO" id="GO:0005829">
    <property type="term" value="C:cytosol"/>
    <property type="evidence" value="ECO:0007669"/>
    <property type="project" value="TreeGrafter"/>
</dbReference>
<organism evidence="7 8">
    <name type="scientific">Octadecabacter temperatus</name>
    <dbReference type="NCBI Taxonomy" id="1458307"/>
    <lineage>
        <taxon>Bacteria</taxon>
        <taxon>Pseudomonadati</taxon>
        <taxon>Pseudomonadota</taxon>
        <taxon>Alphaproteobacteria</taxon>
        <taxon>Rhodobacterales</taxon>
        <taxon>Roseobacteraceae</taxon>
        <taxon>Octadecabacter</taxon>
    </lineage>
</organism>
<evidence type="ECO:0000256" key="3">
    <source>
        <dbReference type="ARBA" id="ARBA00022679"/>
    </source>
</evidence>
<evidence type="ECO:0000256" key="1">
    <source>
        <dbReference type="ARBA" id="ARBA00000373"/>
    </source>
</evidence>
<protein>
    <recommendedName>
        <fullName evidence="6">Ribose 1,5-bisphosphate phosphokinase PhnN</fullName>
        <ecNumber evidence="6">2.7.4.23</ecNumber>
    </recommendedName>
    <alternativeName>
        <fullName evidence="6">Ribose 1,5-bisphosphokinase</fullName>
    </alternativeName>
</protein>
<proteinExistence type="inferred from homology"/>
<keyword evidence="7" id="KW-0418">Kinase</keyword>
<dbReference type="PATRIC" id="fig|1458307.3.peg.2537"/>
<comment type="function">
    <text evidence="6">Catalyzes the phosphorylation of ribose 1,5-bisphosphate to 5-phospho-D-ribosyl alpha-1-diphosphate (PRPP).</text>
</comment>
<dbReference type="GO" id="GO:0033863">
    <property type="term" value="F:ribose 1,5-bisphosphate phosphokinase activity"/>
    <property type="evidence" value="ECO:0007669"/>
    <property type="project" value="UniProtKB-UniRule"/>
</dbReference>
<dbReference type="Gene3D" id="3.40.50.300">
    <property type="entry name" value="P-loop containing nucleotide triphosphate hydrolases"/>
    <property type="match status" value="1"/>
</dbReference>
<dbReference type="RefSeq" id="WP_049835284.1">
    <property type="nucleotide sequence ID" value="NZ_CP012160.1"/>
</dbReference>
<dbReference type="GO" id="GO:0006015">
    <property type="term" value="P:5-phosphoribose 1-diphosphate biosynthetic process"/>
    <property type="evidence" value="ECO:0007669"/>
    <property type="project" value="UniProtKB-UniRule"/>
</dbReference>
<name>A0A0K0Y851_9RHOB</name>
<keyword evidence="4 6" id="KW-0547">Nucleotide-binding</keyword>
<comment type="similarity">
    <text evidence="6">Belongs to the ribose 1,5-bisphosphokinase family.</text>
</comment>
<dbReference type="InterPro" id="IPR027417">
    <property type="entry name" value="P-loop_NTPase"/>
</dbReference>
<dbReference type="InterPro" id="IPR012699">
    <property type="entry name" value="PhnN"/>
</dbReference>
<dbReference type="SUPFAM" id="SSF52540">
    <property type="entry name" value="P-loop containing nucleoside triphosphate hydrolases"/>
    <property type="match status" value="1"/>
</dbReference>
<feature type="binding site" evidence="6">
    <location>
        <begin position="11"/>
        <end position="18"/>
    </location>
    <ligand>
        <name>ATP</name>
        <dbReference type="ChEBI" id="CHEBI:30616"/>
    </ligand>
</feature>
<dbReference type="PROSITE" id="PS50052">
    <property type="entry name" value="GUANYLATE_KINASE_2"/>
    <property type="match status" value="1"/>
</dbReference>
<dbReference type="Proteomes" id="UP000067444">
    <property type="component" value="Chromosome"/>
</dbReference>
<dbReference type="NCBIfam" id="TIGR02322">
    <property type="entry name" value="phosphon_PhnN"/>
    <property type="match status" value="1"/>
</dbReference>
<dbReference type="GO" id="GO:0005524">
    <property type="term" value="F:ATP binding"/>
    <property type="evidence" value="ECO:0007669"/>
    <property type="project" value="UniProtKB-KW"/>
</dbReference>
<dbReference type="GO" id="GO:0019634">
    <property type="term" value="P:organic phosphonate metabolic process"/>
    <property type="evidence" value="ECO:0007669"/>
    <property type="project" value="UniProtKB-UniRule"/>
</dbReference>
<dbReference type="STRING" id="1458307.OSB_25110"/>
<reference evidence="7 8" key="1">
    <citation type="journal article" date="2015" name="Genome Announc.">
        <title>Closed Genome Sequence of Octadecabacter temperatus SB1, the First Mesophilic Species of the Genus Octadecabacter.</title>
        <authorList>
            <person name="Voget S."/>
            <person name="Billerbeck S."/>
            <person name="Simon M."/>
            <person name="Daniel R."/>
        </authorList>
    </citation>
    <scope>NUCLEOTIDE SEQUENCE [LARGE SCALE GENOMIC DNA]</scope>
    <source>
        <strain evidence="7 8">SB1</strain>
    </source>
</reference>
<dbReference type="HAMAP" id="MF_00836">
    <property type="entry name" value="PhnN"/>
    <property type="match status" value="1"/>
</dbReference>
<dbReference type="OrthoDB" id="341217at2"/>
<comment type="pathway">
    <text evidence="2 6">Metabolic intermediate biosynthesis; 5-phospho-alpha-D-ribose 1-diphosphate biosynthesis; 5-phospho-alpha-D-ribose 1-diphosphate from D-ribose 5-phosphate (route II): step 3/3.</text>
</comment>
<evidence type="ECO:0000256" key="6">
    <source>
        <dbReference type="HAMAP-Rule" id="MF_00836"/>
    </source>
</evidence>